<evidence type="ECO:0000313" key="2">
    <source>
        <dbReference type="Proteomes" id="UP001058456"/>
    </source>
</evidence>
<dbReference type="EMBL" id="OP171943">
    <property type="protein sequence ID" value="UVD42168.1"/>
    <property type="molecule type" value="Genomic_DNA"/>
</dbReference>
<sequence length="143" mass="16234">MQNHSHQLTTGTYTMQVKNLMLQNPWLDRLAQVEKMLLVEGLTEEDICLNSFYNCKTHVMQALDEERVELSKFMVNIATAQVHWQAEGLSADDILKHTLNAIAEYGKARGEALLASKKEFDKSESMLKMAIDIHMEGIDGTIH</sequence>
<reference evidence="1 2" key="1">
    <citation type="submission" date="2022-08" db="EMBL/GenBank/DDBJ databases">
        <title>Potential of phage cocktail in the treatment of multidrug-resistant Klebsiella pneumoniae pulmonary infection in mice.</title>
        <authorList>
            <person name="Gou Z."/>
            <person name="Lu S."/>
            <person name="Sun F."/>
            <person name="Xia P."/>
        </authorList>
    </citation>
    <scope>NUCLEOTIDE SEQUENCE [LARGE SCALE GENOMIC DNA]</scope>
</reference>
<keyword evidence="2" id="KW-1185">Reference proteome</keyword>
<organism evidence="1 2">
    <name type="scientific">Klebsiella phage GZ8</name>
    <dbReference type="NCBI Taxonomy" id="2972533"/>
    <lineage>
        <taxon>Viruses</taxon>
        <taxon>Duplodnaviria</taxon>
        <taxon>Heunggongvirae</taxon>
        <taxon>Uroviricota</taxon>
        <taxon>Caudoviricetes</taxon>
        <taxon>Demerecviridae</taxon>
        <taxon>Sugarlandvirus</taxon>
        <taxon>Sugarlandvirus GZ8</taxon>
    </lineage>
</organism>
<name>A0A976SW22_9CAUD</name>
<proteinExistence type="predicted"/>
<dbReference type="Proteomes" id="UP001058456">
    <property type="component" value="Segment"/>
</dbReference>
<evidence type="ECO:0000313" key="1">
    <source>
        <dbReference type="EMBL" id="UVD42168.1"/>
    </source>
</evidence>
<protein>
    <submittedName>
        <fullName evidence="1">Uncharacterized protein</fullName>
    </submittedName>
</protein>
<accession>A0A976SW22</accession>